<evidence type="ECO:0000256" key="1">
    <source>
        <dbReference type="ARBA" id="ARBA00022679"/>
    </source>
</evidence>
<feature type="domain" description="Glycosyl transferase family 1" evidence="2">
    <location>
        <begin position="244"/>
        <end position="325"/>
    </location>
</feature>
<gene>
    <name evidence="3" type="ORF">SPHINGO391_360047</name>
</gene>
<dbReference type="InterPro" id="IPR001296">
    <property type="entry name" value="Glyco_trans_1"/>
</dbReference>
<dbReference type="GO" id="GO:0016757">
    <property type="term" value="F:glycosyltransferase activity"/>
    <property type="evidence" value="ECO:0007669"/>
    <property type="project" value="InterPro"/>
</dbReference>
<dbReference type="Gene3D" id="3.40.50.11090">
    <property type="match status" value="1"/>
</dbReference>
<dbReference type="GO" id="GO:0009103">
    <property type="term" value="P:lipopolysaccharide biosynthetic process"/>
    <property type="evidence" value="ECO:0007669"/>
    <property type="project" value="TreeGrafter"/>
</dbReference>
<organism evidence="3 4">
    <name type="scientific">Sphingomonas aurantiaca</name>
    <dbReference type="NCBI Taxonomy" id="185949"/>
    <lineage>
        <taxon>Bacteria</taxon>
        <taxon>Pseudomonadati</taxon>
        <taxon>Pseudomonadota</taxon>
        <taxon>Alphaproteobacteria</taxon>
        <taxon>Sphingomonadales</taxon>
        <taxon>Sphingomonadaceae</taxon>
        <taxon>Sphingomonas</taxon>
    </lineage>
</organism>
<name>A0A5E7YIF5_9SPHN</name>
<evidence type="ECO:0000259" key="2">
    <source>
        <dbReference type="Pfam" id="PF00534"/>
    </source>
</evidence>
<dbReference type="PANTHER" id="PTHR46401:SF2">
    <property type="entry name" value="GLYCOSYLTRANSFERASE WBBK-RELATED"/>
    <property type="match status" value="1"/>
</dbReference>
<sequence>MTVFPKILFVLPSKGGGGGPNSVFQEACGLHDLGCSVSIAINGKNVDLFRQNYPEAERYPRLTIVGYPDRIGLADIASGYDVICATTNDSVYDAKGVKDVLGDSIKYAYYVQDYEPLFYAYGSEQWKRCFDSYELIPGCQMFAKTDWICQAVYENHGIRPARVQASIDHDVYNYKHEDQALKPTLAAMVRPQTPRRAAQRTIRVLQELSAIFSAQIDGYIFGATDEMLAKAGLAAPASFTNLGLLKRSGVADVLRKSTLFLDLSDYQAFGRTALEAMASGCVPIVPKLGGTDEFAIHGKNAFVVDTRDETDILDAARTFLEMSDANRTTMKMEALSTAQRYSVLGAAISELQLFRSLAQR</sequence>
<dbReference type="AlphaFoldDB" id="A0A5E7YIF5"/>
<dbReference type="Gene3D" id="3.40.50.2000">
    <property type="entry name" value="Glycogen Phosphorylase B"/>
    <property type="match status" value="1"/>
</dbReference>
<evidence type="ECO:0000313" key="3">
    <source>
        <dbReference type="EMBL" id="VVT04952.1"/>
    </source>
</evidence>
<dbReference type="EMBL" id="CABVLI010000030">
    <property type="protein sequence ID" value="VVT04952.1"/>
    <property type="molecule type" value="Genomic_DNA"/>
</dbReference>
<dbReference type="Proteomes" id="UP000326857">
    <property type="component" value="Unassembled WGS sequence"/>
</dbReference>
<proteinExistence type="predicted"/>
<reference evidence="3 4" key="1">
    <citation type="submission" date="2019-09" db="EMBL/GenBank/DDBJ databases">
        <authorList>
            <person name="Dittami M. S."/>
        </authorList>
    </citation>
    <scope>NUCLEOTIDE SEQUENCE [LARGE SCALE GENOMIC DNA]</scope>
    <source>
        <strain evidence="3">SPHINGO391</strain>
    </source>
</reference>
<keyword evidence="1" id="KW-0808">Transferase</keyword>
<accession>A0A5E7YIF5</accession>
<dbReference type="SUPFAM" id="SSF53756">
    <property type="entry name" value="UDP-Glycosyltransferase/glycogen phosphorylase"/>
    <property type="match status" value="1"/>
</dbReference>
<dbReference type="PANTHER" id="PTHR46401">
    <property type="entry name" value="GLYCOSYLTRANSFERASE WBBK-RELATED"/>
    <property type="match status" value="1"/>
</dbReference>
<protein>
    <recommendedName>
        <fullName evidence="2">Glycosyl transferase family 1 domain-containing protein</fullName>
    </recommendedName>
</protein>
<evidence type="ECO:0000313" key="4">
    <source>
        <dbReference type="Proteomes" id="UP000326857"/>
    </source>
</evidence>
<dbReference type="Pfam" id="PF00534">
    <property type="entry name" value="Glycos_transf_1"/>
    <property type="match status" value="1"/>
</dbReference>